<gene>
    <name evidence="1" type="ORF">METZ01_LOCUS517157</name>
</gene>
<feature type="non-terminal residue" evidence="1">
    <location>
        <position position="36"/>
    </location>
</feature>
<proteinExistence type="predicted"/>
<organism evidence="1">
    <name type="scientific">marine metagenome</name>
    <dbReference type="NCBI Taxonomy" id="408172"/>
    <lineage>
        <taxon>unclassified sequences</taxon>
        <taxon>metagenomes</taxon>
        <taxon>ecological metagenomes</taxon>
    </lineage>
</organism>
<evidence type="ECO:0000313" key="1">
    <source>
        <dbReference type="EMBL" id="SVE64303.1"/>
    </source>
</evidence>
<protein>
    <submittedName>
        <fullName evidence="1">Uncharacterized protein</fullName>
    </submittedName>
</protein>
<name>A0A383F6L8_9ZZZZ</name>
<reference evidence="1" key="1">
    <citation type="submission" date="2018-05" db="EMBL/GenBank/DDBJ databases">
        <authorList>
            <person name="Lanie J.A."/>
            <person name="Ng W.-L."/>
            <person name="Kazmierczak K.M."/>
            <person name="Andrzejewski T.M."/>
            <person name="Davidsen T.M."/>
            <person name="Wayne K.J."/>
            <person name="Tettelin H."/>
            <person name="Glass J.I."/>
            <person name="Rusch D."/>
            <person name="Podicherti R."/>
            <person name="Tsui H.-C.T."/>
            <person name="Winkler M.E."/>
        </authorList>
    </citation>
    <scope>NUCLEOTIDE SEQUENCE</scope>
</reference>
<sequence length="36" mass="3999">VTYQTSILLEVFSPLPEQGKGNLILGWVSRLYAFSA</sequence>
<feature type="non-terminal residue" evidence="1">
    <location>
        <position position="1"/>
    </location>
</feature>
<dbReference type="AlphaFoldDB" id="A0A383F6L8"/>
<accession>A0A383F6L8</accession>
<dbReference type="EMBL" id="UINC01231669">
    <property type="protein sequence ID" value="SVE64303.1"/>
    <property type="molecule type" value="Genomic_DNA"/>
</dbReference>